<dbReference type="SUPFAM" id="SSF48452">
    <property type="entry name" value="TPR-like"/>
    <property type="match status" value="1"/>
</dbReference>
<protein>
    <recommendedName>
        <fullName evidence="2">Peptidase M48 domain-containing protein</fullName>
    </recommendedName>
</protein>
<dbReference type="Gene3D" id="1.25.40.10">
    <property type="entry name" value="Tetratricopeptide repeat domain"/>
    <property type="match status" value="1"/>
</dbReference>
<organism evidence="1">
    <name type="scientific">Geobacter sp. (strain M21)</name>
    <dbReference type="NCBI Taxonomy" id="443144"/>
    <lineage>
        <taxon>Bacteria</taxon>
        <taxon>Pseudomonadati</taxon>
        <taxon>Thermodesulfobacteriota</taxon>
        <taxon>Desulfuromonadia</taxon>
        <taxon>Geobacterales</taxon>
        <taxon>Geobacteraceae</taxon>
        <taxon>Geobacter</taxon>
    </lineage>
</organism>
<name>C6DZB5_GEOSM</name>
<gene>
    <name evidence="1" type="ordered locus">GM21_2375</name>
</gene>
<dbReference type="STRING" id="443144.GM21_2375"/>
<evidence type="ECO:0008006" key="2">
    <source>
        <dbReference type="Google" id="ProtNLM"/>
    </source>
</evidence>
<proteinExistence type="predicted"/>
<reference evidence="1" key="1">
    <citation type="submission" date="2009-07" db="EMBL/GenBank/DDBJ databases">
        <title>Complete sequence of Geobacter sp. M21.</title>
        <authorList>
            <consortium name="US DOE Joint Genome Institute"/>
            <person name="Lucas S."/>
            <person name="Copeland A."/>
            <person name="Lapidus A."/>
            <person name="Glavina del Rio T."/>
            <person name="Dalin E."/>
            <person name="Tice H."/>
            <person name="Bruce D."/>
            <person name="Goodwin L."/>
            <person name="Pitluck S."/>
            <person name="Saunders E."/>
            <person name="Brettin T."/>
            <person name="Detter J.C."/>
            <person name="Han C."/>
            <person name="Larimer F."/>
            <person name="Land M."/>
            <person name="Hauser L."/>
            <person name="Kyrpides N."/>
            <person name="Ovchinnikova G."/>
            <person name="Lovley D."/>
        </authorList>
    </citation>
    <scope>NUCLEOTIDE SEQUENCE [LARGE SCALE GENOMIC DNA]</scope>
    <source>
        <strain evidence="1">M21</strain>
    </source>
</reference>
<dbReference type="KEGG" id="gem:GM21_2375"/>
<evidence type="ECO:0000313" key="1">
    <source>
        <dbReference type="EMBL" id="ACT18423.1"/>
    </source>
</evidence>
<dbReference type="HOGENOM" id="CLU_481261_0_0_7"/>
<dbReference type="eggNOG" id="COG0457">
    <property type="taxonomic scope" value="Bacteria"/>
</dbReference>
<accession>C6DZB5</accession>
<dbReference type="EMBL" id="CP001661">
    <property type="protein sequence ID" value="ACT18423.1"/>
    <property type="molecule type" value="Genomic_DNA"/>
</dbReference>
<dbReference type="AlphaFoldDB" id="C6DZB5"/>
<sequence length="566" mass="61908">MKDRIFPTLLLLFLIIPSLSRASVDSLDDDHPVYRQVQAVYQRLVPAFGDGRLPPKLMIIPKGIKVREPVASSAGGNEGTLAFEANAGLLIEGYIAIEERAVEVLADLGKDRDNALAFLLAHELSHFYLRHGWVGGFGNAFARTDMGRKMMKAATYEDVLKREAEADYFGGFYGYLAGFDTLGVAPKTLERIYGAFGLADQLPNYPSKSERVAIAQRQQESLKKLIPVYEAGTRLLVLGRYEEAGRLFSYLAQIFPSREMFNNAGVAYALEAVRLLPPGAIPFVYPFELDGETRLRSGERVGTRGIGYRTADEHAARRLGLLRRALEAFERASLRDNRYATAKVNSAAVQSLLGDQDEAIRLAGSALTLAREEGARLSAAHALVVRGIALARAGETKRGRTELEAARPVVPDLAVRNIAVLEPGDALPAMEGKNHPGGKKETIAGISPWDQFKTDPTVLSFSLKPAEKGQLEIGIHSRRTTDWDVTIIVLDQRLIGTVATSRDFQKATARGIKIGTQLAQVRRSYGDSGRIVPSRQGAFHVYAKAGIVFDIDADGKVGGWFLYAPN</sequence>
<dbReference type="InterPro" id="IPR011990">
    <property type="entry name" value="TPR-like_helical_dom_sf"/>
</dbReference>